<accession>A0A4S4K332</accession>
<comment type="caution">
    <text evidence="1">The sequence shown here is derived from an EMBL/GenBank/DDBJ whole genome shotgun (WGS) entry which is preliminary data.</text>
</comment>
<dbReference type="RefSeq" id="WP_003322376.1">
    <property type="nucleotide sequence ID" value="NZ_ALPT02000079.1"/>
</dbReference>
<reference evidence="1 2" key="1">
    <citation type="submission" date="2014-01" db="EMBL/GenBank/DDBJ databases">
        <title>Draft genome sequencing of Bacillus alcalophilus CGMCC 1.3604.</title>
        <authorList>
            <person name="Yang J."/>
            <person name="Diao L."/>
            <person name="Yang S."/>
        </authorList>
    </citation>
    <scope>NUCLEOTIDE SEQUENCE [LARGE SCALE GENOMIC DNA]</scope>
    <source>
        <strain evidence="1 2">CGMCC 1.3604</strain>
    </source>
</reference>
<sequence>MSYTIETGGSVEDKQIIEKQLFEFNLAHFPKDLRGRYKELNLYVKNEEGHVG</sequence>
<organism evidence="1 2">
    <name type="scientific">Alkalihalobacillus alcalophilus ATCC 27647 = CGMCC 1.3604</name>
    <dbReference type="NCBI Taxonomy" id="1218173"/>
    <lineage>
        <taxon>Bacteria</taxon>
        <taxon>Bacillati</taxon>
        <taxon>Bacillota</taxon>
        <taxon>Bacilli</taxon>
        <taxon>Bacillales</taxon>
        <taxon>Bacillaceae</taxon>
        <taxon>Alkalihalobacillus</taxon>
    </lineage>
</organism>
<evidence type="ECO:0000313" key="1">
    <source>
        <dbReference type="EMBL" id="THG92078.1"/>
    </source>
</evidence>
<evidence type="ECO:0000313" key="2">
    <source>
        <dbReference type="Proteomes" id="UP000297014"/>
    </source>
</evidence>
<proteinExistence type="predicted"/>
<dbReference type="EMBL" id="JALP01000022">
    <property type="protein sequence ID" value="THG92078.1"/>
    <property type="molecule type" value="Genomic_DNA"/>
</dbReference>
<gene>
    <name evidence="1" type="ORF">AJ85_17480</name>
</gene>
<name>A0A4S4K332_ALKAL</name>
<dbReference type="AlphaFoldDB" id="A0A4S4K332"/>
<dbReference type="Proteomes" id="UP000297014">
    <property type="component" value="Unassembled WGS sequence"/>
</dbReference>
<protein>
    <submittedName>
        <fullName evidence="1">Uncharacterized protein</fullName>
    </submittedName>
</protein>